<dbReference type="Proteomes" id="UP000295773">
    <property type="component" value="Unassembled WGS sequence"/>
</dbReference>
<name>A0A4R3TEK6_9FIRM</name>
<protein>
    <submittedName>
        <fullName evidence="1">Uncharacterized protein DUF4406</fullName>
    </submittedName>
</protein>
<dbReference type="SUPFAM" id="SSF52309">
    <property type="entry name" value="N-(deoxy)ribosyltransferase-like"/>
    <property type="match status" value="1"/>
</dbReference>
<accession>A0A4R3TEK6</accession>
<dbReference type="RefSeq" id="WP_132224673.1">
    <property type="nucleotide sequence ID" value="NZ_JANKBG010000009.1"/>
</dbReference>
<evidence type="ECO:0000313" key="1">
    <source>
        <dbReference type="EMBL" id="TCU59990.1"/>
    </source>
</evidence>
<dbReference type="InterPro" id="IPR025518">
    <property type="entry name" value="DUF4406"/>
</dbReference>
<organism evidence="1 2">
    <name type="scientific">Longicatena caecimuris</name>
    <dbReference type="NCBI Taxonomy" id="1796635"/>
    <lineage>
        <taxon>Bacteria</taxon>
        <taxon>Bacillati</taxon>
        <taxon>Bacillota</taxon>
        <taxon>Erysipelotrichia</taxon>
        <taxon>Erysipelotrichales</taxon>
        <taxon>Erysipelotrichaceae</taxon>
        <taxon>Longicatena</taxon>
    </lineage>
</organism>
<dbReference type="EMBL" id="SMBP01000009">
    <property type="protein sequence ID" value="TCU59990.1"/>
    <property type="molecule type" value="Genomic_DNA"/>
</dbReference>
<keyword evidence="2" id="KW-1185">Reference proteome</keyword>
<dbReference type="Gene3D" id="3.40.50.450">
    <property type="match status" value="1"/>
</dbReference>
<proteinExistence type="predicted"/>
<dbReference type="AlphaFoldDB" id="A0A4R3TEK6"/>
<evidence type="ECO:0000313" key="2">
    <source>
        <dbReference type="Proteomes" id="UP000295773"/>
    </source>
</evidence>
<gene>
    <name evidence="1" type="ORF">EDD61_10927</name>
</gene>
<dbReference type="Pfam" id="PF14359">
    <property type="entry name" value="DUF4406"/>
    <property type="match status" value="1"/>
</dbReference>
<sequence>MKIYIAGSLTNNPRYKEQFKNAEKQLQSLGFDAINPVKPEGNEYKWYIDEGLKQLMQCDAIYMIHGWAESEGAMLEWLYAKTVGLRIIYE</sequence>
<comment type="caution">
    <text evidence="1">The sequence shown here is derived from an EMBL/GenBank/DDBJ whole genome shotgun (WGS) entry which is preliminary data.</text>
</comment>
<reference evidence="1 2" key="1">
    <citation type="submission" date="2019-03" db="EMBL/GenBank/DDBJ databases">
        <title>Genomic Encyclopedia of Type Strains, Phase IV (KMG-IV): sequencing the most valuable type-strain genomes for metagenomic binning, comparative biology and taxonomic classification.</title>
        <authorList>
            <person name="Goeker M."/>
        </authorList>
    </citation>
    <scope>NUCLEOTIDE SEQUENCE [LARGE SCALE GENOMIC DNA]</scope>
    <source>
        <strain evidence="1 2">DSM 29481</strain>
    </source>
</reference>